<feature type="active site" description="Proton donor/acceptor" evidence="1">
    <location>
        <position position="84"/>
    </location>
</feature>
<protein>
    <submittedName>
        <fullName evidence="3">Histidine phosphatase family protein</fullName>
    </submittedName>
</protein>
<evidence type="ECO:0000313" key="4">
    <source>
        <dbReference type="Proteomes" id="UP000228593"/>
    </source>
</evidence>
<dbReference type="InterPro" id="IPR013078">
    <property type="entry name" value="His_Pase_superF_clade-1"/>
</dbReference>
<feature type="binding site" evidence="2">
    <location>
        <begin position="10"/>
        <end position="17"/>
    </location>
    <ligand>
        <name>substrate</name>
    </ligand>
</feature>
<dbReference type="PANTHER" id="PTHR48100:SF44">
    <property type="entry name" value="PHOSPHATASE C1620.13-RELATED"/>
    <property type="match status" value="1"/>
</dbReference>
<evidence type="ECO:0000256" key="1">
    <source>
        <dbReference type="PIRSR" id="PIRSR613078-1"/>
    </source>
</evidence>
<reference evidence="3 4" key="1">
    <citation type="submission" date="2017-10" db="EMBL/GenBank/DDBJ databases">
        <title>Massilia psychrophilum sp. nov., a novel purple-pigmented bacterium isolated from Tianshan glacier, Xinjiang Municipality, China.</title>
        <authorList>
            <person name="Wang H."/>
        </authorList>
    </citation>
    <scope>NUCLEOTIDE SEQUENCE [LARGE SCALE GENOMIC DNA]</scope>
    <source>
        <strain evidence="3 4">JCM 30813</strain>
    </source>
</reference>
<name>A0A2G8T230_9BURK</name>
<feature type="binding site" evidence="2">
    <location>
        <position position="60"/>
    </location>
    <ligand>
        <name>substrate</name>
    </ligand>
</feature>
<dbReference type="InterPro" id="IPR029033">
    <property type="entry name" value="His_PPase_superfam"/>
</dbReference>
<dbReference type="CDD" id="cd07067">
    <property type="entry name" value="HP_PGM_like"/>
    <property type="match status" value="1"/>
</dbReference>
<evidence type="ECO:0000313" key="3">
    <source>
        <dbReference type="EMBL" id="PIL40115.1"/>
    </source>
</evidence>
<dbReference type="InterPro" id="IPR050275">
    <property type="entry name" value="PGM_Phosphatase"/>
</dbReference>
<sequence length="215" mass="23194">MLETNIVLIRHGETAWNAERRLQGHIDIALNAEGQRQAAALAAALAGEDIDAIVASDLQRALQTAQAVAGARGVQVQTDPALRERCYGGFEGLLYAEIAERFPLEFARWQARDIDALMPSGARSAESFRQFYVRSVDAILGWAAAYPGQSIALVAHGGVLECAYRAATGLPLETPRHFAVLNASINRFTVANGKLRLVSWGGVAHLAPRVHDELA</sequence>
<gene>
    <name evidence="3" type="ORF">CR103_09205</name>
</gene>
<comment type="caution">
    <text evidence="3">The sequence shown here is derived from an EMBL/GenBank/DDBJ whole genome shotgun (WGS) entry which is preliminary data.</text>
</comment>
<dbReference type="EMBL" id="PDOB01000011">
    <property type="protein sequence ID" value="PIL40115.1"/>
    <property type="molecule type" value="Genomic_DNA"/>
</dbReference>
<dbReference type="PROSITE" id="PS00175">
    <property type="entry name" value="PG_MUTASE"/>
    <property type="match status" value="1"/>
</dbReference>
<dbReference type="GO" id="GO:0016791">
    <property type="term" value="F:phosphatase activity"/>
    <property type="evidence" value="ECO:0007669"/>
    <property type="project" value="TreeGrafter"/>
</dbReference>
<dbReference type="Proteomes" id="UP000228593">
    <property type="component" value="Unassembled WGS sequence"/>
</dbReference>
<dbReference type="AlphaFoldDB" id="A0A2G8T230"/>
<evidence type="ECO:0000256" key="2">
    <source>
        <dbReference type="PIRSR" id="PIRSR613078-2"/>
    </source>
</evidence>
<dbReference type="SUPFAM" id="SSF53254">
    <property type="entry name" value="Phosphoglycerate mutase-like"/>
    <property type="match status" value="1"/>
</dbReference>
<dbReference type="Gene3D" id="3.40.50.1240">
    <property type="entry name" value="Phosphoglycerate mutase-like"/>
    <property type="match status" value="1"/>
</dbReference>
<dbReference type="InterPro" id="IPR001345">
    <property type="entry name" value="PG/BPGM_mutase_AS"/>
</dbReference>
<proteinExistence type="predicted"/>
<feature type="binding site" evidence="2">
    <location>
        <begin position="84"/>
        <end position="87"/>
    </location>
    <ligand>
        <name>substrate</name>
    </ligand>
</feature>
<organism evidence="3 4">
    <name type="scientific">Massilia psychrophila</name>
    <dbReference type="NCBI Taxonomy" id="1603353"/>
    <lineage>
        <taxon>Bacteria</taxon>
        <taxon>Pseudomonadati</taxon>
        <taxon>Pseudomonadota</taxon>
        <taxon>Betaproteobacteria</taxon>
        <taxon>Burkholderiales</taxon>
        <taxon>Oxalobacteraceae</taxon>
        <taxon>Telluria group</taxon>
        <taxon>Massilia</taxon>
    </lineage>
</organism>
<keyword evidence="4" id="KW-1185">Reference proteome</keyword>
<feature type="active site" description="Tele-phosphohistidine intermediate" evidence="1">
    <location>
        <position position="11"/>
    </location>
</feature>
<dbReference type="Pfam" id="PF00300">
    <property type="entry name" value="His_Phos_1"/>
    <property type="match status" value="1"/>
</dbReference>
<dbReference type="PANTHER" id="PTHR48100">
    <property type="entry name" value="BROAD-SPECIFICITY PHOSPHATASE YOR283W-RELATED"/>
    <property type="match status" value="1"/>
</dbReference>
<dbReference type="RefSeq" id="WP_099915695.1">
    <property type="nucleotide sequence ID" value="NZ_BMHS01000006.1"/>
</dbReference>
<dbReference type="SMART" id="SM00855">
    <property type="entry name" value="PGAM"/>
    <property type="match status" value="1"/>
</dbReference>
<accession>A0A2G8T230</accession>
<dbReference type="GO" id="GO:0005829">
    <property type="term" value="C:cytosol"/>
    <property type="evidence" value="ECO:0007669"/>
    <property type="project" value="TreeGrafter"/>
</dbReference>
<dbReference type="OrthoDB" id="9783269at2"/>